<feature type="region of interest" description="Disordered" evidence="2">
    <location>
        <begin position="1750"/>
        <end position="1919"/>
    </location>
</feature>
<feature type="region of interest" description="Disordered" evidence="2">
    <location>
        <begin position="1366"/>
        <end position="1402"/>
    </location>
</feature>
<feature type="region of interest" description="Disordered" evidence="2">
    <location>
        <begin position="1062"/>
        <end position="1291"/>
    </location>
</feature>
<protein>
    <recommendedName>
        <fullName evidence="3">DUF4378 domain-containing protein</fullName>
    </recommendedName>
</protein>
<feature type="compositionally biased region" description="Basic and acidic residues" evidence="2">
    <location>
        <begin position="2815"/>
        <end position="2824"/>
    </location>
</feature>
<feature type="compositionally biased region" description="Gly residues" evidence="2">
    <location>
        <begin position="1910"/>
        <end position="1919"/>
    </location>
</feature>
<feature type="region of interest" description="Disordered" evidence="2">
    <location>
        <begin position="785"/>
        <end position="809"/>
    </location>
</feature>
<feature type="compositionally biased region" description="Polar residues" evidence="2">
    <location>
        <begin position="1207"/>
        <end position="1226"/>
    </location>
</feature>
<feature type="region of interest" description="Disordered" evidence="2">
    <location>
        <begin position="682"/>
        <end position="705"/>
    </location>
</feature>
<feature type="compositionally biased region" description="Polar residues" evidence="2">
    <location>
        <begin position="1249"/>
        <end position="1258"/>
    </location>
</feature>
<feature type="compositionally biased region" description="Polar residues" evidence="2">
    <location>
        <begin position="1999"/>
        <end position="2017"/>
    </location>
</feature>
<evidence type="ECO:0000313" key="4">
    <source>
        <dbReference type="EMBL" id="GBG73580.1"/>
    </source>
</evidence>
<reference evidence="4 5" key="1">
    <citation type="journal article" date="2018" name="Cell">
        <title>The Chara Genome: Secondary Complexity and Implications for Plant Terrestrialization.</title>
        <authorList>
            <person name="Nishiyama T."/>
            <person name="Sakayama H."/>
            <person name="Vries J.D."/>
            <person name="Buschmann H."/>
            <person name="Saint-Marcoux D."/>
            <person name="Ullrich K.K."/>
            <person name="Haas F.B."/>
            <person name="Vanderstraeten L."/>
            <person name="Becker D."/>
            <person name="Lang D."/>
            <person name="Vosolsobe S."/>
            <person name="Rombauts S."/>
            <person name="Wilhelmsson P.K.I."/>
            <person name="Janitza P."/>
            <person name="Kern R."/>
            <person name="Heyl A."/>
            <person name="Rumpler F."/>
            <person name="Villalobos L.I.A.C."/>
            <person name="Clay J.M."/>
            <person name="Skokan R."/>
            <person name="Toyoda A."/>
            <person name="Suzuki Y."/>
            <person name="Kagoshima H."/>
            <person name="Schijlen E."/>
            <person name="Tajeshwar N."/>
            <person name="Catarino B."/>
            <person name="Hetherington A.J."/>
            <person name="Saltykova A."/>
            <person name="Bonnot C."/>
            <person name="Breuninger H."/>
            <person name="Symeonidi A."/>
            <person name="Radhakrishnan G.V."/>
            <person name="Van Nieuwerburgh F."/>
            <person name="Deforce D."/>
            <person name="Chang C."/>
            <person name="Karol K.G."/>
            <person name="Hedrich R."/>
            <person name="Ulvskov P."/>
            <person name="Glockner G."/>
            <person name="Delwiche C.F."/>
            <person name="Petrasek J."/>
            <person name="Van de Peer Y."/>
            <person name="Friml J."/>
            <person name="Beilby M."/>
            <person name="Dolan L."/>
            <person name="Kohara Y."/>
            <person name="Sugano S."/>
            <person name="Fujiyama A."/>
            <person name="Delaux P.-M."/>
            <person name="Quint M."/>
            <person name="TheiBen G."/>
            <person name="Hagemann M."/>
            <person name="Harholt J."/>
            <person name="Dunand C."/>
            <person name="Zachgo S."/>
            <person name="Langdale J."/>
            <person name="Maumus F."/>
            <person name="Straeten D.V.D."/>
            <person name="Gould S.B."/>
            <person name="Rensing S.A."/>
        </authorList>
    </citation>
    <scope>NUCLEOTIDE SEQUENCE [LARGE SCALE GENOMIC DNA]</scope>
    <source>
        <strain evidence="4 5">S276</strain>
    </source>
</reference>
<feature type="compositionally biased region" description="Basic and acidic residues" evidence="2">
    <location>
        <begin position="2292"/>
        <end position="2309"/>
    </location>
</feature>
<feature type="compositionally biased region" description="Low complexity" evidence="2">
    <location>
        <begin position="1062"/>
        <end position="1080"/>
    </location>
</feature>
<evidence type="ECO:0000256" key="1">
    <source>
        <dbReference type="SAM" id="Coils"/>
    </source>
</evidence>
<feature type="region of interest" description="Disordered" evidence="2">
    <location>
        <begin position="2429"/>
        <end position="2454"/>
    </location>
</feature>
<comment type="caution">
    <text evidence="4">The sequence shown here is derived from an EMBL/GenBank/DDBJ whole genome shotgun (WGS) entry which is preliminary data.</text>
</comment>
<feature type="region of interest" description="Disordered" evidence="2">
    <location>
        <begin position="2366"/>
        <end position="2414"/>
    </location>
</feature>
<feature type="compositionally biased region" description="Basic and acidic residues" evidence="2">
    <location>
        <begin position="2536"/>
        <end position="2549"/>
    </location>
</feature>
<dbReference type="PANTHER" id="PTHR40836">
    <property type="entry name" value="RB1-INDUCIBLE COILED-COIL PROTEIN"/>
    <property type="match status" value="1"/>
</dbReference>
<evidence type="ECO:0000256" key="2">
    <source>
        <dbReference type="SAM" id="MobiDB-lite"/>
    </source>
</evidence>
<feature type="region of interest" description="Disordered" evidence="2">
    <location>
        <begin position="2287"/>
        <end position="2334"/>
    </location>
</feature>
<feature type="region of interest" description="Disordered" evidence="2">
    <location>
        <begin position="1421"/>
        <end position="1514"/>
    </location>
</feature>
<feature type="region of interest" description="Disordered" evidence="2">
    <location>
        <begin position="2646"/>
        <end position="2682"/>
    </location>
</feature>
<sequence length="2983" mass="315169">MADITSEQWKVMLDSAAEDEKPFFQKLYEDAIHREREVVATAKATSIVEQMTLLEVPESNGDRFQKLAAAIAALVRLRTLENIESRVTALEQRNQELQAEIVSLKQSQLSAHRPLNPRPAAVPISHPNTVLLSRGSGTVTSAGTVASSSSGSVDSFALVLVPNAETSARNAPVLTGIQYSSLVVDKRAATLPSKYDGKDDITSWISSMRSFFEVLQTPREDRSMIMGSNTEPAVRSFIEFQAVTAGYEIIDLTEWLKVTPVRTLEDLLIAQYQDKHAALKARVKLEALKGQTLRTSMQALEQHLTGLFTTPNLGWTEVAGSNLRVDAGIVHRPRQLLASYFCSEEDKALAAMAPVVAESKRFVQCLEVVEVLKRSEGGLLTPSSPQNVVVVVKWRDGNGSPFAPSSPRNPVVKRRDSSPFALSRGNEDFNTQTPEEIIGIARSGSCNGKFNRSPDMYIPRIGGRGVSWPFDHKENQDGGGLIMTNGMVAEKRDNTVRIFKKTKLKGLEDLGEDWATFYSELDPVVGLLSRSAFQEVVWSREPSPNAVVAAGSLSDTKKTAASSPRGNHLQVLNNEPISYGGGGLDGSNKKRAFLLSPSPNERRISFNGTGGGFLHDRAGGAMAMGMVATMTKTCTVNNNTSPLRKENEGGIFPTTRVPRVLPACPFPYFDSPVRPAMVVSSEKSRSLDGPPMVGESQRGQTSPISYTCTSTSLDSFEKTKLTCCNPTTEVDLLPKKLGDSRPIKRLAEDAGVASETLETLPTVPASPVLPHGRFSAAAICQSLPQKSSFSPPPKEAQGVQDPSNENRKPITTLVPNLTAVDSTVKAPSSTELNAPSSCPFPPPLSSLAPVLPPAQMDPLVPSRESCLTSTSEICLASSLQLSDVENAAHPLHCTSSSSSSSSCQGGVVTYPIPPPPGLHLRKADAASPAVSPLSPLHIFPAVPQSAPFPIAKDSQTDAAPPPIPAARSSSCQRLAPDCPRSSHVISPVLPAPTPVNIAMSASTCSAIACMNERSGMLSKSTVVRTTRRKSPAPRGRTCPPAGAAATSGAGWLSHIAGTVSPPIRNASSSTSSRCSVRHASTASDGKGSLVIDSPPKADSQAGVKKPLLPRGRASSPNVVRAGARFMSPTASSSSRGKAMSTPGASSPRRNHGSRGEGEAAGSGTSSCSRDSMLSMGGAESGGTRARALTSLRTPESKSVSSSHPPSQRQTARTCCSSPTVVGNSREPQSERISPRPPGKNSPIAGPITGASSTGSTTVDVEPRTGHPAAAVATRPPRHIYPGSSGGKPAMESSAEFREALGSKDGGFKCRDASTSVSVTGQPKILSGAAGVRGAESSSRRKVSPLNMSLTGRGSVLPLANAELPIGGLPPPAESHASPASGKALVAPTAADDDSDKFPPSSCTGGKKENLFLVCNGQQQQLRANSQAEREASPTLSRAGRKKRQLQLMSSLAKMRGPAPVRSERERESSCMREGASAVAGGDDNPSAPQNGSVVSAGRASGAPPPPLPPARPPTPSKFMSIKGSVRCALGCFTPPGRAVVGAGSPRRTRTSAAAPASRAAQNTSLPPHCASSGLPLPAATAPMTIANSSVVSPSVGCINDALWHLPSRMTDSRGAGATVASDTLTRGNTTPRREMNRELQQSDAPSAPKPWATTPRSKPEDRSATPGRLAAGDQSCDQWEGEKAPITSGEGETVRGRAVESPTPFLSTSEVGRQRQEEHATSRKVPCVATTRRTGDKVIQCSVSVSISAVRVKSRGRASSPESLESTSNSTLLDLGPGGQSDRHQGDTGTASGNRSSRRSTSVKSMPPDSGITGDGKLPSPSTSCRPAYSKAREDPRPETAASPGVGDGQRRAKSYQTSSSGLMLTSSRRYSSPTSVAGDSGAKDVVSQSGSHTPSVLKTGRVGCRGSSGSRGGGGGGREVPVCNRFSMPSDLHAGVPIASAAMVRSLWPPSSPARRDSAARGRLTPAPARQPRCPSPLVDGWSARNPAGAQGRPASLPRSTKVLQGQRTDGGSSLRSRGEPEDPGKGGNDGPGGGAMSALCRGSNSASEEDRAYRRNSYEKGNKAPLTHRVQFSDCQASCGRGAAASKREGPAEGAVHANLVGWMGQVQVQELDHDNGHDRRRLSASRGTANELHREKGCVNEDQECTLLGKSRSQERIVENGGRGDKRAAVITRQLTRGGNPMTVLCCTEVRRSRIEKKLIGTLKEQKKVNETAGKTKARKVRGHLDCVMIVELAPSDLNGKATPTTIKKDETILDCDRVNGAGDRCAAAAAGAALSASTMAELAGSASKTEEDERVKNRESIKGTNEDEAGEGETAARKKSAGSSVPFLGPAEGDAMRLSCENQAGDAKLSVSLAVVPEHWQGRNHQPSEQQEDDSSTPGLQCSRRWDARYSTQEDDSSVSGPTTPDQVEHHQRRLYQVASTASTCGRSDGESWSSECGRGKGGRGGGGGGGYGAGAAVSTAGLKKRLSLELMDGCGALPDEHPSPISALDFPNSSECSEPAGELENLEEIQEQLFAKIQNADWVRGKAAGEKAEPMGYSNDDRTPRGASEMRVAADEYDEPSSFPSPSAISEPLVNLAPTAVSLKQSFGGVAEPQYQDKLMRISGQADELSKARGLVCCSSKFSPTASSSFAQCDPFFDDDDALSQDGGTQGGATRRRRSSGTSTTLGEPTSTESVGARDDADAWFDIFSPESTAALRPVARATDFGPSPIPTCIPIPGDELIRCESQTAREDLVYVRDVIAASGFATEDERVRSKVKWYTPGQPLEPALFQQMERERGGTLGSEPGTLSCLEDTMAEPLAADRNSFFSLEDGHQNHEHGTSFPPTTPPAPPHPCLSSCDPLGAVMTRKERRWLLFNAVSEGLARKLAPEEDGIRKWLGTSSTCKQLKRQPSGKELVKEVWAMLRGWSEHARRQGATMDSMLSRDLSSQQWLQKFHKEYEEIGQDLETSVFDRLLAELLDDLGGVEKGRREKRLGPNLV</sequence>
<dbReference type="PANTHER" id="PTHR40836:SF4">
    <property type="entry name" value="RB1-INDUCIBLE COILED-COIL PROTEIN"/>
    <property type="match status" value="1"/>
</dbReference>
<organism evidence="4 5">
    <name type="scientific">Chara braunii</name>
    <name type="common">Braun's stonewort</name>
    <dbReference type="NCBI Taxonomy" id="69332"/>
    <lineage>
        <taxon>Eukaryota</taxon>
        <taxon>Viridiplantae</taxon>
        <taxon>Streptophyta</taxon>
        <taxon>Charophyceae</taxon>
        <taxon>Charales</taxon>
        <taxon>Characeae</taxon>
        <taxon>Chara</taxon>
    </lineage>
</organism>
<feature type="region of interest" description="Disordered" evidence="2">
    <location>
        <begin position="2536"/>
        <end position="2574"/>
    </location>
</feature>
<feature type="compositionally biased region" description="Polar residues" evidence="2">
    <location>
        <begin position="1887"/>
        <end position="1897"/>
    </location>
</feature>
<gene>
    <name evidence="4" type="ORF">CBR_g16922</name>
</gene>
<dbReference type="Pfam" id="PF14309">
    <property type="entry name" value="DUF4378"/>
    <property type="match status" value="1"/>
</dbReference>
<feature type="compositionally biased region" description="Basic and acidic residues" evidence="2">
    <location>
        <begin position="1461"/>
        <end position="1470"/>
    </location>
</feature>
<accession>A0A388KU36</accession>
<feature type="region of interest" description="Disordered" evidence="2">
    <location>
        <begin position="2815"/>
        <end position="2836"/>
    </location>
</feature>
<proteinExistence type="predicted"/>
<feature type="compositionally biased region" description="Low complexity" evidence="2">
    <location>
        <begin position="1759"/>
        <end position="1775"/>
    </location>
</feature>
<feature type="compositionally biased region" description="Gly residues" evidence="2">
    <location>
        <begin position="2027"/>
        <end position="2037"/>
    </location>
</feature>
<feature type="region of interest" description="Disordered" evidence="2">
    <location>
        <begin position="1609"/>
        <end position="1726"/>
    </location>
</feature>
<dbReference type="EMBL" id="BFEA01000186">
    <property type="protein sequence ID" value="GBG73580.1"/>
    <property type="molecule type" value="Genomic_DNA"/>
</dbReference>
<feature type="domain" description="DUF4378" evidence="3">
    <location>
        <begin position="2737"/>
        <end position="2961"/>
    </location>
</feature>
<feature type="compositionally biased region" description="Basic and acidic residues" evidence="2">
    <location>
        <begin position="2050"/>
        <end position="2064"/>
    </location>
</feature>
<feature type="compositionally biased region" description="Basic and acidic residues" evidence="2">
    <location>
        <begin position="1712"/>
        <end position="1721"/>
    </location>
</feature>
<dbReference type="Gramene" id="GBG73580">
    <property type="protein sequence ID" value="GBG73580"/>
    <property type="gene ID" value="CBR_g16922"/>
</dbReference>
<feature type="compositionally biased region" description="Low complexity" evidence="2">
    <location>
        <begin position="1196"/>
        <end position="1206"/>
    </location>
</feature>
<feature type="region of interest" description="Disordered" evidence="2">
    <location>
        <begin position="1019"/>
        <end position="1046"/>
    </location>
</feature>
<name>A0A388KU36_CHABU</name>
<feature type="coiled-coil region" evidence="1">
    <location>
        <begin position="80"/>
        <end position="107"/>
    </location>
</feature>
<feature type="region of interest" description="Disordered" evidence="2">
    <location>
        <begin position="1540"/>
        <end position="1571"/>
    </location>
</feature>
<dbReference type="InterPro" id="IPR025486">
    <property type="entry name" value="DUF4378"/>
</dbReference>
<keyword evidence="5" id="KW-1185">Reference proteome</keyword>
<feature type="compositionally biased region" description="Polar residues" evidence="2">
    <location>
        <begin position="2429"/>
        <end position="2439"/>
    </location>
</feature>
<feature type="region of interest" description="Disordered" evidence="2">
    <location>
        <begin position="1949"/>
        <end position="2067"/>
    </location>
</feature>
<keyword evidence="1" id="KW-0175">Coiled coil</keyword>
<evidence type="ECO:0000313" key="5">
    <source>
        <dbReference type="Proteomes" id="UP000265515"/>
    </source>
</evidence>
<feature type="compositionally biased region" description="Low complexity" evidence="2">
    <location>
        <begin position="1550"/>
        <end position="1560"/>
    </location>
</feature>
<evidence type="ECO:0000259" key="3">
    <source>
        <dbReference type="Pfam" id="PF14309"/>
    </source>
</evidence>
<feature type="compositionally biased region" description="Pro residues" evidence="2">
    <location>
        <begin position="1502"/>
        <end position="1514"/>
    </location>
</feature>
<feature type="compositionally biased region" description="Polar residues" evidence="2">
    <location>
        <begin position="1855"/>
        <end position="1878"/>
    </location>
</feature>
<feature type="compositionally biased region" description="Polar residues" evidence="2">
    <location>
        <begin position="1787"/>
        <end position="1804"/>
    </location>
</feature>
<dbReference type="Proteomes" id="UP000265515">
    <property type="component" value="Unassembled WGS sequence"/>
</dbReference>
<feature type="compositionally biased region" description="Low complexity" evidence="2">
    <location>
        <begin position="1159"/>
        <end position="1168"/>
    </location>
</feature>
<feature type="compositionally biased region" description="Polar residues" evidence="2">
    <location>
        <begin position="1620"/>
        <end position="1630"/>
    </location>
</feature>